<keyword evidence="1" id="KW-0732">Signal</keyword>
<dbReference type="Proteomes" id="UP000070444">
    <property type="component" value="Unassembled WGS sequence"/>
</dbReference>
<dbReference type="InterPro" id="IPR005528">
    <property type="entry name" value="ChpA-H"/>
</dbReference>
<feature type="chain" id="PRO_5007294314" description="Chaplin domain-containing protein" evidence="1">
    <location>
        <begin position="17"/>
        <end position="93"/>
    </location>
</feature>
<accession>A0A137NZL8</accession>
<dbReference type="PROSITE" id="PS51884">
    <property type="entry name" value="CHAPLIN"/>
    <property type="match status" value="1"/>
</dbReference>
<dbReference type="EMBL" id="KQ964589">
    <property type="protein sequence ID" value="KXN68207.1"/>
    <property type="molecule type" value="Genomic_DNA"/>
</dbReference>
<gene>
    <name evidence="3" type="ORF">CONCODRAFT_9589</name>
</gene>
<feature type="signal peptide" evidence="1">
    <location>
        <begin position="1"/>
        <end position="16"/>
    </location>
</feature>
<evidence type="ECO:0000256" key="1">
    <source>
        <dbReference type="SAM" id="SignalP"/>
    </source>
</evidence>
<keyword evidence="4" id="KW-1185">Reference proteome</keyword>
<protein>
    <recommendedName>
        <fullName evidence="2">Chaplin domain-containing protein</fullName>
    </recommendedName>
</protein>
<dbReference type="AlphaFoldDB" id="A0A137NZL8"/>
<sequence>MNFIITIISLASITYGHPYSDTGAHGIKIFSHEVLPGKEINIPINVPIHFCGSTLEALAFLGPEFAKTCVNDIMNSPVLRTITLNSEKTVSRF</sequence>
<feature type="domain" description="Chaplin" evidence="2">
    <location>
        <begin position="31"/>
        <end position="71"/>
    </location>
</feature>
<dbReference type="Pfam" id="PF03777">
    <property type="entry name" value="ChpA-C"/>
    <property type="match status" value="1"/>
</dbReference>
<evidence type="ECO:0000313" key="4">
    <source>
        <dbReference type="Proteomes" id="UP000070444"/>
    </source>
</evidence>
<organism evidence="3 4">
    <name type="scientific">Conidiobolus coronatus (strain ATCC 28846 / CBS 209.66 / NRRL 28638)</name>
    <name type="common">Delacroixia coronata</name>
    <dbReference type="NCBI Taxonomy" id="796925"/>
    <lineage>
        <taxon>Eukaryota</taxon>
        <taxon>Fungi</taxon>
        <taxon>Fungi incertae sedis</taxon>
        <taxon>Zoopagomycota</taxon>
        <taxon>Entomophthoromycotina</taxon>
        <taxon>Entomophthoromycetes</taxon>
        <taxon>Entomophthorales</taxon>
        <taxon>Ancylistaceae</taxon>
        <taxon>Conidiobolus</taxon>
    </lineage>
</organism>
<proteinExistence type="predicted"/>
<name>A0A137NZL8_CONC2</name>
<reference evidence="3 4" key="1">
    <citation type="journal article" date="2015" name="Genome Biol. Evol.">
        <title>Phylogenomic analyses indicate that early fungi evolved digesting cell walls of algal ancestors of land plants.</title>
        <authorList>
            <person name="Chang Y."/>
            <person name="Wang S."/>
            <person name="Sekimoto S."/>
            <person name="Aerts A.L."/>
            <person name="Choi C."/>
            <person name="Clum A."/>
            <person name="LaButti K.M."/>
            <person name="Lindquist E.A."/>
            <person name="Yee Ngan C."/>
            <person name="Ohm R.A."/>
            <person name="Salamov A.A."/>
            <person name="Grigoriev I.V."/>
            <person name="Spatafora J.W."/>
            <person name="Berbee M.L."/>
        </authorList>
    </citation>
    <scope>NUCLEOTIDE SEQUENCE [LARGE SCALE GENOMIC DNA]</scope>
    <source>
        <strain evidence="3 4">NRRL 28638</strain>
    </source>
</reference>
<evidence type="ECO:0000313" key="3">
    <source>
        <dbReference type="EMBL" id="KXN68207.1"/>
    </source>
</evidence>
<evidence type="ECO:0000259" key="2">
    <source>
        <dbReference type="PROSITE" id="PS51884"/>
    </source>
</evidence>